<dbReference type="InterPro" id="IPR002213">
    <property type="entry name" value="UDP_glucos_trans"/>
</dbReference>
<sequence>MNLLQLPLIFLTIVSTASTYHILCLHHIPSMSHHNLGKGIVKALLKAGHEVTWVTPYPDKIVDNSNLTIIDVSAVIKANGPLDEKLSRITSMSMIKEITRNISQTTLQVQELREALIKNQYDAVVSEWFISDVEAGYAAIQQVPWILISTIVMHTHLEYLVDTVRTIPTNPMIMFDFPIPMNFKQRLLNSAVYLMMTLNTWWTSSSNAALYEESFGPLAKARGVTLPPYQSALFNISILFVNSHPSFSPVQSLPPNVIDIGGYHIDEDTPALPKDLQEILDASPQGAIFFSMGSLFKSSSLPEATQRDFIKILGEQPYTVLWKYEEEIKNLPKNIHIRKWMPQTSILAHPNTKVFISHAGLLSTLEALHYGVPMLAIPVFGDQLRNADSAARHGRAIKIDFGPDMVPAVAAGLKELLNNSSYYNRMKYLSRLFRHRPVSPSKMISHYVELAIETKGAYHIRSPALLYEWYQLMMLDQLLVLLIVLYTFYLIIKLLFKFVKSIFNRFIIKKVKEKKN</sequence>
<comment type="subcellular location">
    <subcellularLocation>
        <location evidence="5">Membrane</location>
        <topology evidence="5">Single-pass membrane protein</topology>
    </subcellularLocation>
</comment>
<evidence type="ECO:0000256" key="2">
    <source>
        <dbReference type="ARBA" id="ARBA00022676"/>
    </source>
</evidence>
<reference evidence="6" key="1">
    <citation type="submission" date="2022-03" db="EMBL/GenBank/DDBJ databases">
        <authorList>
            <person name="Tunstrom K."/>
        </authorList>
    </citation>
    <scope>NUCLEOTIDE SEQUENCE</scope>
</reference>
<evidence type="ECO:0000313" key="6">
    <source>
        <dbReference type="EMBL" id="CAH2101142.1"/>
    </source>
</evidence>
<dbReference type="PANTHER" id="PTHR48043">
    <property type="entry name" value="EG:EG0003.4 PROTEIN-RELATED"/>
    <property type="match status" value="1"/>
</dbReference>
<comment type="catalytic activity">
    <reaction evidence="5">
        <text>glucuronate acceptor + UDP-alpha-D-glucuronate = acceptor beta-D-glucuronoside + UDP + H(+)</text>
        <dbReference type="Rhea" id="RHEA:21032"/>
        <dbReference type="ChEBI" id="CHEBI:15378"/>
        <dbReference type="ChEBI" id="CHEBI:58052"/>
        <dbReference type="ChEBI" id="CHEBI:58223"/>
        <dbReference type="ChEBI" id="CHEBI:132367"/>
        <dbReference type="ChEBI" id="CHEBI:132368"/>
        <dbReference type="EC" id="2.4.1.17"/>
    </reaction>
</comment>
<gene>
    <name evidence="6" type="ORF">EEDITHA_LOCUS15931</name>
</gene>
<dbReference type="Pfam" id="PF00201">
    <property type="entry name" value="UDPGT"/>
    <property type="match status" value="1"/>
</dbReference>
<keyword evidence="7" id="KW-1185">Reference proteome</keyword>
<evidence type="ECO:0000256" key="1">
    <source>
        <dbReference type="ARBA" id="ARBA00009995"/>
    </source>
</evidence>
<dbReference type="GO" id="GO:0016020">
    <property type="term" value="C:membrane"/>
    <property type="evidence" value="ECO:0007669"/>
    <property type="project" value="UniProtKB-SubCell"/>
</dbReference>
<accession>A0AAU9UPN7</accession>
<evidence type="ECO:0000313" key="7">
    <source>
        <dbReference type="Proteomes" id="UP001153954"/>
    </source>
</evidence>
<proteinExistence type="inferred from homology"/>
<dbReference type="AlphaFoldDB" id="A0AAU9UPN7"/>
<dbReference type="Gene3D" id="3.40.50.2000">
    <property type="entry name" value="Glycogen Phosphorylase B"/>
    <property type="match status" value="2"/>
</dbReference>
<dbReference type="CDD" id="cd03784">
    <property type="entry name" value="GT1_Gtf-like"/>
    <property type="match status" value="1"/>
</dbReference>
<evidence type="ECO:0000256" key="3">
    <source>
        <dbReference type="ARBA" id="ARBA00022679"/>
    </source>
</evidence>
<dbReference type="PROSITE" id="PS00375">
    <property type="entry name" value="UDPGT"/>
    <property type="match status" value="1"/>
</dbReference>
<evidence type="ECO:0000256" key="5">
    <source>
        <dbReference type="RuleBase" id="RU362059"/>
    </source>
</evidence>
<organism evidence="6 7">
    <name type="scientific">Euphydryas editha</name>
    <name type="common">Edith's checkerspot</name>
    <dbReference type="NCBI Taxonomy" id="104508"/>
    <lineage>
        <taxon>Eukaryota</taxon>
        <taxon>Metazoa</taxon>
        <taxon>Ecdysozoa</taxon>
        <taxon>Arthropoda</taxon>
        <taxon>Hexapoda</taxon>
        <taxon>Insecta</taxon>
        <taxon>Pterygota</taxon>
        <taxon>Neoptera</taxon>
        <taxon>Endopterygota</taxon>
        <taxon>Lepidoptera</taxon>
        <taxon>Glossata</taxon>
        <taxon>Ditrysia</taxon>
        <taxon>Papilionoidea</taxon>
        <taxon>Nymphalidae</taxon>
        <taxon>Nymphalinae</taxon>
        <taxon>Euphydryas</taxon>
    </lineage>
</organism>
<dbReference type="PANTHER" id="PTHR48043:SF159">
    <property type="entry name" value="EG:EG0003.4 PROTEIN-RELATED"/>
    <property type="match status" value="1"/>
</dbReference>
<dbReference type="InterPro" id="IPR035595">
    <property type="entry name" value="UDP_glycos_trans_CS"/>
</dbReference>
<protein>
    <recommendedName>
        <fullName evidence="5">UDP-glucuronosyltransferase</fullName>
        <ecNumber evidence="5">2.4.1.17</ecNumber>
    </recommendedName>
</protein>
<keyword evidence="3 4" id="KW-0808">Transferase</keyword>
<evidence type="ECO:0000256" key="4">
    <source>
        <dbReference type="RuleBase" id="RU003718"/>
    </source>
</evidence>
<comment type="similarity">
    <text evidence="1 4">Belongs to the UDP-glycosyltransferase family.</text>
</comment>
<keyword evidence="5" id="KW-0812">Transmembrane</keyword>
<feature type="signal peptide" evidence="5">
    <location>
        <begin position="1"/>
        <end position="19"/>
    </location>
</feature>
<dbReference type="FunFam" id="3.40.50.2000:FF:000050">
    <property type="entry name" value="UDP-glucuronosyltransferase"/>
    <property type="match status" value="1"/>
</dbReference>
<feature type="chain" id="PRO_5043096097" description="UDP-glucuronosyltransferase" evidence="5">
    <location>
        <begin position="20"/>
        <end position="516"/>
    </location>
</feature>
<dbReference type="EMBL" id="CAKOGL010000023">
    <property type="protein sequence ID" value="CAH2101142.1"/>
    <property type="molecule type" value="Genomic_DNA"/>
</dbReference>
<keyword evidence="5" id="KW-0732">Signal</keyword>
<dbReference type="EC" id="2.4.1.17" evidence="5"/>
<dbReference type="InterPro" id="IPR050271">
    <property type="entry name" value="UDP-glycosyltransferase"/>
</dbReference>
<dbReference type="Proteomes" id="UP001153954">
    <property type="component" value="Unassembled WGS sequence"/>
</dbReference>
<keyword evidence="2 4" id="KW-0328">Glycosyltransferase</keyword>
<dbReference type="SUPFAM" id="SSF53756">
    <property type="entry name" value="UDP-Glycosyltransferase/glycogen phosphorylase"/>
    <property type="match status" value="1"/>
</dbReference>
<feature type="transmembrane region" description="Helical" evidence="5">
    <location>
        <begin position="478"/>
        <end position="496"/>
    </location>
</feature>
<keyword evidence="5" id="KW-1133">Transmembrane helix</keyword>
<comment type="caution">
    <text evidence="6">The sequence shown here is derived from an EMBL/GenBank/DDBJ whole genome shotgun (WGS) entry which is preliminary data.</text>
</comment>
<dbReference type="GO" id="GO:0015020">
    <property type="term" value="F:glucuronosyltransferase activity"/>
    <property type="evidence" value="ECO:0007669"/>
    <property type="project" value="UniProtKB-EC"/>
</dbReference>
<name>A0AAU9UPN7_EUPED</name>
<keyword evidence="5" id="KW-0472">Membrane</keyword>